<dbReference type="InterPro" id="IPR012347">
    <property type="entry name" value="Ferritin-like"/>
</dbReference>
<dbReference type="InterPro" id="IPR008331">
    <property type="entry name" value="Ferritin_DPS_dom"/>
</dbReference>
<keyword evidence="3" id="KW-0175">Coiled coil</keyword>
<comment type="caution">
    <text evidence="5">The sequence shown here is derived from an EMBL/GenBank/DDBJ whole genome shotgun (WGS) entry which is preliminary data.</text>
</comment>
<dbReference type="InterPro" id="IPR002177">
    <property type="entry name" value="DPS_DNA-bd"/>
</dbReference>
<protein>
    <submittedName>
        <fullName evidence="5">DNA starvation/stationary phase protection protein</fullName>
    </submittedName>
</protein>
<evidence type="ECO:0000256" key="1">
    <source>
        <dbReference type="ARBA" id="ARBA00009497"/>
    </source>
</evidence>
<evidence type="ECO:0000313" key="5">
    <source>
        <dbReference type="EMBL" id="MET6999149.1"/>
    </source>
</evidence>
<proteinExistence type="inferred from homology"/>
<keyword evidence="6" id="KW-1185">Reference proteome</keyword>
<dbReference type="InterPro" id="IPR009078">
    <property type="entry name" value="Ferritin-like_SF"/>
</dbReference>
<name>A0ABV2T7X9_9BACT</name>
<feature type="coiled-coil region" evidence="3">
    <location>
        <begin position="100"/>
        <end position="127"/>
    </location>
</feature>
<dbReference type="Proteomes" id="UP001549749">
    <property type="component" value="Unassembled WGS sequence"/>
</dbReference>
<dbReference type="PANTHER" id="PTHR42932:SF3">
    <property type="entry name" value="DNA PROTECTION DURING STARVATION PROTEIN"/>
    <property type="match status" value="1"/>
</dbReference>
<reference evidence="5 6" key="1">
    <citation type="submission" date="2024-06" db="EMBL/GenBank/DDBJ databases">
        <title>Chitinophaga defluvii sp. nov., isolated from municipal sewage.</title>
        <authorList>
            <person name="Zhang L."/>
        </authorList>
    </citation>
    <scope>NUCLEOTIDE SEQUENCE [LARGE SCALE GENOMIC DNA]</scope>
    <source>
        <strain evidence="5 6">H8</strain>
    </source>
</reference>
<gene>
    <name evidence="5" type="ORF">ABR189_17305</name>
</gene>
<feature type="domain" description="Ferritin/DPS" evidence="4">
    <location>
        <begin position="18"/>
        <end position="156"/>
    </location>
</feature>
<dbReference type="PRINTS" id="PR01346">
    <property type="entry name" value="HELNAPAPROT"/>
</dbReference>
<dbReference type="Gene3D" id="1.20.1260.10">
    <property type="match status" value="1"/>
</dbReference>
<dbReference type="PANTHER" id="PTHR42932">
    <property type="entry name" value="GENERAL STRESS PROTEIN 20U"/>
    <property type="match status" value="1"/>
</dbReference>
<evidence type="ECO:0000313" key="6">
    <source>
        <dbReference type="Proteomes" id="UP001549749"/>
    </source>
</evidence>
<evidence type="ECO:0000256" key="3">
    <source>
        <dbReference type="SAM" id="Coils"/>
    </source>
</evidence>
<dbReference type="EMBL" id="JBEXAC010000002">
    <property type="protein sequence ID" value="MET6999149.1"/>
    <property type="molecule type" value="Genomic_DNA"/>
</dbReference>
<dbReference type="PIRSF" id="PIRSF005900">
    <property type="entry name" value="Dps"/>
    <property type="match status" value="1"/>
</dbReference>
<evidence type="ECO:0000256" key="2">
    <source>
        <dbReference type="RuleBase" id="RU003875"/>
    </source>
</evidence>
<dbReference type="Pfam" id="PF00210">
    <property type="entry name" value="Ferritin"/>
    <property type="match status" value="1"/>
</dbReference>
<dbReference type="SUPFAM" id="SSF47240">
    <property type="entry name" value="Ferritin-like"/>
    <property type="match status" value="1"/>
</dbReference>
<comment type="similarity">
    <text evidence="1 2">Belongs to the Dps family.</text>
</comment>
<accession>A0ABV2T7X9</accession>
<dbReference type="CDD" id="cd01043">
    <property type="entry name" value="DPS"/>
    <property type="match status" value="1"/>
</dbReference>
<dbReference type="RefSeq" id="WP_354661717.1">
    <property type="nucleotide sequence ID" value="NZ_JBEXAC010000002.1"/>
</dbReference>
<sequence length="157" mass="18427">MKANIGVSDGNLKQIALELNKVLADEVVLYTKTRNYHWNIESPSFMEMHKFFEAQYEELADFGDDVAEKIRTLGHYAEGRMADFLKLTNLLEGDYTNDQKKQLKNLLDDHETVIRNLRRLIDEFDEKYKDKGSSDFVTGLMQKHEKMAWMIRAYLVK</sequence>
<evidence type="ECO:0000259" key="4">
    <source>
        <dbReference type="Pfam" id="PF00210"/>
    </source>
</evidence>
<organism evidence="5 6">
    <name type="scientific">Chitinophaga defluvii</name>
    <dbReference type="NCBI Taxonomy" id="3163343"/>
    <lineage>
        <taxon>Bacteria</taxon>
        <taxon>Pseudomonadati</taxon>
        <taxon>Bacteroidota</taxon>
        <taxon>Chitinophagia</taxon>
        <taxon>Chitinophagales</taxon>
        <taxon>Chitinophagaceae</taxon>
        <taxon>Chitinophaga</taxon>
    </lineage>
</organism>